<name>A0AAW1VA70_9CUCU</name>
<dbReference type="GO" id="GO:0005634">
    <property type="term" value="C:nucleus"/>
    <property type="evidence" value="ECO:0007669"/>
    <property type="project" value="UniProtKB-SubCell"/>
</dbReference>
<keyword evidence="2" id="KW-0539">Nucleus</keyword>
<dbReference type="InterPro" id="IPR009057">
    <property type="entry name" value="Homeodomain-like_sf"/>
</dbReference>
<dbReference type="AlphaFoldDB" id="A0AAW1VA70"/>
<dbReference type="EMBL" id="JARQZJ010000122">
    <property type="protein sequence ID" value="KAK9889126.1"/>
    <property type="molecule type" value="Genomic_DNA"/>
</dbReference>
<feature type="DNA-binding region" description="H-T-H motif" evidence="2">
    <location>
        <begin position="28"/>
        <end position="48"/>
    </location>
</feature>
<comment type="subcellular location">
    <subcellularLocation>
        <location evidence="1 2">Nucleus</location>
    </subcellularLocation>
</comment>
<reference evidence="4 5" key="1">
    <citation type="submission" date="2023-03" db="EMBL/GenBank/DDBJ databases">
        <title>Genome insight into feeding habits of ladybird beetles.</title>
        <authorList>
            <person name="Li H.-S."/>
            <person name="Huang Y.-H."/>
            <person name="Pang H."/>
        </authorList>
    </citation>
    <scope>NUCLEOTIDE SEQUENCE [LARGE SCALE GENOMIC DNA]</scope>
    <source>
        <strain evidence="4">SYSU_2023b</strain>
        <tissue evidence="4">Whole body</tissue>
    </source>
</reference>
<comment type="caution">
    <text evidence="4">The sequence shown here is derived from an EMBL/GenBank/DDBJ whole genome shotgun (WGS) entry which is preliminary data.</text>
</comment>
<evidence type="ECO:0000313" key="5">
    <source>
        <dbReference type="Proteomes" id="UP001431783"/>
    </source>
</evidence>
<gene>
    <name evidence="4" type="ORF">WA026_004394</name>
</gene>
<proteinExistence type="predicted"/>
<evidence type="ECO:0000313" key="4">
    <source>
        <dbReference type="EMBL" id="KAK9889126.1"/>
    </source>
</evidence>
<keyword evidence="5" id="KW-1185">Reference proteome</keyword>
<sequence>MPRVYIRKNWPEEQMQKALDAVRDGIPYKTTSREFQVPVIALKRRAKGKTKIPIGSTKKYGIKQTVFNLEQERVDYIKDMEPKMYGLTTQDVLTLAYQLAERNNLTHPFSEAKEKAGLE</sequence>
<protein>
    <recommendedName>
        <fullName evidence="3">HTH psq-type domain-containing protein</fullName>
    </recommendedName>
</protein>
<evidence type="ECO:0000259" key="3">
    <source>
        <dbReference type="PROSITE" id="PS50960"/>
    </source>
</evidence>
<dbReference type="PROSITE" id="PS50960">
    <property type="entry name" value="HTH_PSQ"/>
    <property type="match status" value="1"/>
</dbReference>
<feature type="domain" description="HTH psq-type" evidence="3">
    <location>
        <begin position="1"/>
        <end position="52"/>
    </location>
</feature>
<keyword evidence="2" id="KW-0238">DNA-binding</keyword>
<organism evidence="4 5">
    <name type="scientific">Henosepilachna vigintioctopunctata</name>
    <dbReference type="NCBI Taxonomy" id="420089"/>
    <lineage>
        <taxon>Eukaryota</taxon>
        <taxon>Metazoa</taxon>
        <taxon>Ecdysozoa</taxon>
        <taxon>Arthropoda</taxon>
        <taxon>Hexapoda</taxon>
        <taxon>Insecta</taxon>
        <taxon>Pterygota</taxon>
        <taxon>Neoptera</taxon>
        <taxon>Endopterygota</taxon>
        <taxon>Coleoptera</taxon>
        <taxon>Polyphaga</taxon>
        <taxon>Cucujiformia</taxon>
        <taxon>Coccinelloidea</taxon>
        <taxon>Coccinellidae</taxon>
        <taxon>Epilachninae</taxon>
        <taxon>Epilachnini</taxon>
        <taxon>Henosepilachna</taxon>
    </lineage>
</organism>
<accession>A0AAW1VA70</accession>
<dbReference type="SUPFAM" id="SSF46689">
    <property type="entry name" value="Homeodomain-like"/>
    <property type="match status" value="1"/>
</dbReference>
<dbReference type="InterPro" id="IPR007889">
    <property type="entry name" value="HTH_Psq"/>
</dbReference>
<evidence type="ECO:0000256" key="1">
    <source>
        <dbReference type="ARBA" id="ARBA00004123"/>
    </source>
</evidence>
<dbReference type="GO" id="GO:0003677">
    <property type="term" value="F:DNA binding"/>
    <property type="evidence" value="ECO:0007669"/>
    <property type="project" value="UniProtKB-UniRule"/>
</dbReference>
<evidence type="ECO:0000256" key="2">
    <source>
        <dbReference type="PROSITE-ProRule" id="PRU00320"/>
    </source>
</evidence>
<dbReference type="Proteomes" id="UP001431783">
    <property type="component" value="Unassembled WGS sequence"/>
</dbReference>